<evidence type="ECO:0000313" key="2">
    <source>
        <dbReference type="Proteomes" id="UP000622166"/>
    </source>
</evidence>
<proteinExistence type="predicted"/>
<name>A0A918QDV6_9ACTN</name>
<comment type="caution">
    <text evidence="1">The sequence shown here is derived from an EMBL/GenBank/DDBJ whole genome shotgun (WGS) entry which is preliminary data.</text>
</comment>
<reference evidence="1" key="2">
    <citation type="submission" date="2020-09" db="EMBL/GenBank/DDBJ databases">
        <authorList>
            <person name="Sun Q."/>
            <person name="Ohkuma M."/>
        </authorList>
    </citation>
    <scope>NUCLEOTIDE SEQUENCE</scope>
    <source>
        <strain evidence="1">JCM 4815</strain>
    </source>
</reference>
<gene>
    <name evidence="1" type="ORF">GCM10010365_72660</name>
</gene>
<dbReference type="Proteomes" id="UP000622166">
    <property type="component" value="Unassembled WGS sequence"/>
</dbReference>
<keyword evidence="2" id="KW-1185">Reference proteome</keyword>
<dbReference type="RefSeq" id="WP_189866882.1">
    <property type="nucleotide sequence ID" value="NZ_BMVW01000026.1"/>
</dbReference>
<accession>A0A918QDV6</accession>
<evidence type="ECO:0000313" key="1">
    <source>
        <dbReference type="EMBL" id="GGZ41423.1"/>
    </source>
</evidence>
<reference evidence="1" key="1">
    <citation type="journal article" date="2014" name="Int. J. Syst. Evol. Microbiol.">
        <title>Complete genome sequence of Corynebacterium casei LMG S-19264T (=DSM 44701T), isolated from a smear-ripened cheese.</title>
        <authorList>
            <consortium name="US DOE Joint Genome Institute (JGI-PGF)"/>
            <person name="Walter F."/>
            <person name="Albersmeier A."/>
            <person name="Kalinowski J."/>
            <person name="Ruckert C."/>
        </authorList>
    </citation>
    <scope>NUCLEOTIDE SEQUENCE</scope>
    <source>
        <strain evidence="1">JCM 4815</strain>
    </source>
</reference>
<dbReference type="AlphaFoldDB" id="A0A918QDV6"/>
<dbReference type="EMBL" id="BMVW01000026">
    <property type="protein sequence ID" value="GGZ41423.1"/>
    <property type="molecule type" value="Genomic_DNA"/>
</dbReference>
<protein>
    <submittedName>
        <fullName evidence="1">Uncharacterized protein</fullName>
    </submittedName>
</protein>
<organism evidence="1 2">
    <name type="scientific">Streptomyces poonensis</name>
    <dbReference type="NCBI Taxonomy" id="68255"/>
    <lineage>
        <taxon>Bacteria</taxon>
        <taxon>Bacillati</taxon>
        <taxon>Actinomycetota</taxon>
        <taxon>Actinomycetes</taxon>
        <taxon>Kitasatosporales</taxon>
        <taxon>Streptomycetaceae</taxon>
        <taxon>Streptomyces</taxon>
    </lineage>
</organism>
<sequence length="88" mass="10115">MPDKRDETACRVCGVDDGEILWGAHGFPLYVICDCCGTESGIGDDNLTQVRELRGYWVGRGAPWAESHRRPKNWDLLRQIQNIPEEWR</sequence>